<name>A0A1Y3DUM1_PLAKN</name>
<sequence length="750" mass="87043">MFQSSFLSPPFPLRSPDRLLLPVEGVPYYVHTPERFSRSRLRCEQVDTCHRRRVAVPWQQNGRTMGEDDTEETLFGRKLNQRNRDGCQICRNKCRKCINTCLTWEMVLLVVDILVFLIIIFKWLKDGKLDQRKKTLFRTYESGGHFMQGILFVLLIVPFKFNKRIIKWIFNLSMKNEMYMEECRQEAYQQLYGDIEQSRMGNYLYNEENENGGVIEEGSGRNYGMNSALGSIDNNNMDQREVNHETVVERVAGAGEMDTGNGGRHAQFIRIGYGNSGRGGNGMDHQEGSARKNTSGERLTMNRRRNGSNCRNDSLHREHANRDFPLCESFFRSLVFPINTPKHIRERIRYFFLCAKLYGNMKISFLFVLKYASAYILMFAYPLYNLVKRKLLHPRFHLTSYYMNEFDFASGLLAGSLFVLVYGLVKFFASLCMNRRSEKFYFFDNYPFLSEVKCLCDENVRIIIHNNPHLKSTAIQYLNAYRIYKIFLLKGIFILFLLCIFSFAPTTCITTNNSATTINRTNIVATNAPSSRVHGKTKEEPALSKDDTQRKRTHPCSSLQWNSKKDYSKLKQTSINEMDKRKEGKGQHILSDVNNDHLGNLLYRDITFSYMHRNGKKYHPSQDHLIRRDVFPLTGGQYMDWDQENKKVTEQKKDNHPLHVRTDRGTITQRKNKYTNLDKGSVLNKSHGSSQIADKGILHENYLGSSADEYNSLLNVLSSEGEFGASHYSHYSSYSSSLSMRGRIFFPSEQ</sequence>
<feature type="region of interest" description="Disordered" evidence="1">
    <location>
        <begin position="528"/>
        <end position="560"/>
    </location>
</feature>
<feature type="compositionally biased region" description="Basic and acidic residues" evidence="1">
    <location>
        <begin position="536"/>
        <end position="550"/>
    </location>
</feature>
<feature type="transmembrane region" description="Helical" evidence="2">
    <location>
        <begin position="486"/>
        <end position="504"/>
    </location>
</feature>
<evidence type="ECO:0000256" key="1">
    <source>
        <dbReference type="SAM" id="MobiDB-lite"/>
    </source>
</evidence>
<dbReference type="eggNOG" id="ENOG502TN7J">
    <property type="taxonomic scope" value="Eukaryota"/>
</dbReference>
<accession>A0A1Y3DUM1</accession>
<keyword evidence="2" id="KW-1133">Transmembrane helix</keyword>
<dbReference type="Proteomes" id="UP000195012">
    <property type="component" value="Unassembled WGS sequence"/>
</dbReference>
<keyword evidence="2" id="KW-0812">Transmembrane</keyword>
<feature type="transmembrane region" description="Helical" evidence="2">
    <location>
        <begin position="408"/>
        <end position="429"/>
    </location>
</feature>
<feature type="transmembrane region" description="Helical" evidence="2">
    <location>
        <begin position="144"/>
        <end position="161"/>
    </location>
</feature>
<evidence type="ECO:0000313" key="3">
    <source>
        <dbReference type="EMBL" id="OTN68362.1"/>
    </source>
</evidence>
<dbReference type="AlphaFoldDB" id="A0A1Y3DUM1"/>
<gene>
    <name evidence="3" type="ORF">PKNOH_S03322300</name>
</gene>
<dbReference type="EMBL" id="NETL01000017">
    <property type="protein sequence ID" value="OTN68362.1"/>
    <property type="molecule type" value="Genomic_DNA"/>
</dbReference>
<organism evidence="3 4">
    <name type="scientific">Plasmodium knowlesi</name>
    <dbReference type="NCBI Taxonomy" id="5850"/>
    <lineage>
        <taxon>Eukaryota</taxon>
        <taxon>Sar</taxon>
        <taxon>Alveolata</taxon>
        <taxon>Apicomplexa</taxon>
        <taxon>Aconoidasida</taxon>
        <taxon>Haemosporida</taxon>
        <taxon>Plasmodiidae</taxon>
        <taxon>Plasmodium</taxon>
        <taxon>Plasmodium (Plasmodium)</taxon>
    </lineage>
</organism>
<dbReference type="VEuPathDB" id="PlasmoDB:PKNOH_S03322300"/>
<proteinExistence type="predicted"/>
<comment type="caution">
    <text evidence="3">The sequence shown here is derived from an EMBL/GenBank/DDBJ whole genome shotgun (WGS) entry which is preliminary data.</text>
</comment>
<feature type="region of interest" description="Disordered" evidence="1">
    <location>
        <begin position="277"/>
        <end position="314"/>
    </location>
</feature>
<feature type="transmembrane region" description="Helical" evidence="2">
    <location>
        <begin position="101"/>
        <end position="124"/>
    </location>
</feature>
<reference evidence="3 4" key="1">
    <citation type="submission" date="2017-05" db="EMBL/GenBank/DDBJ databases">
        <title>PacBio assembly of a Plasmodium knowlesi genome sequence with Hi-C correction and manual annotation of the SICAvar gene family.</title>
        <authorList>
            <person name="Lapp S.A."/>
            <person name="Geraldo J.A."/>
            <person name="Chien J.-T."/>
            <person name="Ay F."/>
            <person name="Pakala S.B."/>
            <person name="Batugedara G."/>
            <person name="Humphrey J.C."/>
            <person name="Debarry J.D."/>
            <person name="Le Roch K.G."/>
            <person name="Galinski M.R."/>
            <person name="Kissinger J.C."/>
        </authorList>
    </citation>
    <scope>NUCLEOTIDE SEQUENCE [LARGE SCALE GENOMIC DNA]</scope>
    <source>
        <strain evidence="4">Malayan Strain Pk1 (A+)</strain>
    </source>
</reference>
<dbReference type="OrthoDB" id="371207at2759"/>
<dbReference type="VEuPathDB" id="PlasmoDB:PKA1H_060012400"/>
<evidence type="ECO:0000313" key="4">
    <source>
        <dbReference type="Proteomes" id="UP000195012"/>
    </source>
</evidence>
<protein>
    <submittedName>
        <fullName evidence="3">Uncharacterized protein</fullName>
    </submittedName>
</protein>
<feature type="transmembrane region" description="Helical" evidence="2">
    <location>
        <begin position="365"/>
        <end position="384"/>
    </location>
</feature>
<dbReference type="VEuPathDB" id="PlasmoDB:PKNH_0607500"/>
<keyword evidence="2" id="KW-0472">Membrane</keyword>
<evidence type="ECO:0000256" key="2">
    <source>
        <dbReference type="SAM" id="Phobius"/>
    </source>
</evidence>